<keyword evidence="2" id="KW-0472">Membrane</keyword>
<dbReference type="KEGG" id="aym:YM304_15520"/>
<dbReference type="Proteomes" id="UP000011863">
    <property type="component" value="Chromosome"/>
</dbReference>
<dbReference type="Gene3D" id="1.20.1640.10">
    <property type="entry name" value="Multidrug efflux transporter AcrB transmembrane domain"/>
    <property type="match status" value="1"/>
</dbReference>
<keyword evidence="2" id="KW-1133">Transmembrane helix</keyword>
<feature type="transmembrane region" description="Helical" evidence="2">
    <location>
        <begin position="21"/>
        <end position="41"/>
    </location>
</feature>
<feature type="compositionally biased region" description="Basic and acidic residues" evidence="1">
    <location>
        <begin position="1"/>
        <end position="12"/>
    </location>
</feature>
<feature type="region of interest" description="Disordered" evidence="1">
    <location>
        <begin position="1"/>
        <end position="20"/>
    </location>
</feature>
<organism evidence="3 4">
    <name type="scientific">Ilumatobacter coccineus (strain NBRC 103263 / KCTC 29153 / YM16-304)</name>
    <dbReference type="NCBI Taxonomy" id="1313172"/>
    <lineage>
        <taxon>Bacteria</taxon>
        <taxon>Bacillati</taxon>
        <taxon>Actinomycetota</taxon>
        <taxon>Acidimicrobiia</taxon>
        <taxon>Acidimicrobiales</taxon>
        <taxon>Ilumatobacteraceae</taxon>
        <taxon>Ilumatobacter</taxon>
    </lineage>
</organism>
<evidence type="ECO:0000313" key="3">
    <source>
        <dbReference type="EMBL" id="BAN01866.1"/>
    </source>
</evidence>
<proteinExistence type="predicted"/>
<dbReference type="AlphaFoldDB" id="A0A6C7ECX9"/>
<accession>A0A6C7ECX9</accession>
<evidence type="ECO:0008006" key="5">
    <source>
        <dbReference type="Google" id="ProtNLM"/>
    </source>
</evidence>
<protein>
    <recommendedName>
        <fullName evidence="5">Lipopolysaccharide assembly protein A domain-containing protein</fullName>
    </recommendedName>
</protein>
<keyword evidence="4" id="KW-1185">Reference proteome</keyword>
<evidence type="ECO:0000313" key="4">
    <source>
        <dbReference type="Proteomes" id="UP000011863"/>
    </source>
</evidence>
<dbReference type="RefSeq" id="WP_015441113.1">
    <property type="nucleotide sequence ID" value="NC_020520.1"/>
</dbReference>
<sequence>MARNDEAERYDEQPGPEGRNGPSVFLILVAVIAIIAGVFILQNREEAQIQFLFFDGTFRVWTAIAFAILLGVLLDRAILMWWRRARRDKD</sequence>
<name>A0A6C7ECX9_ILUCY</name>
<feature type="transmembrane region" description="Helical" evidence="2">
    <location>
        <begin position="61"/>
        <end position="82"/>
    </location>
</feature>
<dbReference type="EMBL" id="AP012057">
    <property type="protein sequence ID" value="BAN01866.1"/>
    <property type="molecule type" value="Genomic_DNA"/>
</dbReference>
<evidence type="ECO:0000256" key="1">
    <source>
        <dbReference type="SAM" id="MobiDB-lite"/>
    </source>
</evidence>
<reference evidence="3 4" key="1">
    <citation type="journal article" date="2013" name="Int. J. Syst. Evol. Microbiol.">
        <title>Ilumatobacter nonamiense sp. nov. and Ilumatobacter coccineum sp. nov., isolated from seashore sand.</title>
        <authorList>
            <person name="Matsumoto A."/>
            <person name="Kasai H."/>
            <person name="Matsuo Y."/>
            <person name="Shizuri Y."/>
            <person name="Ichikawa N."/>
            <person name="Fujita N."/>
            <person name="Omura S."/>
            <person name="Takahashi Y."/>
        </authorList>
    </citation>
    <scope>NUCLEOTIDE SEQUENCE [LARGE SCALE GENOMIC DNA]</scope>
    <source>
        <strain evidence="4">NBRC 103263 / KCTC 29153 / YM16-304</strain>
    </source>
</reference>
<keyword evidence="2" id="KW-0812">Transmembrane</keyword>
<gene>
    <name evidence="3" type="ORF">YM304_15520</name>
</gene>
<evidence type="ECO:0000256" key="2">
    <source>
        <dbReference type="SAM" id="Phobius"/>
    </source>
</evidence>